<feature type="compositionally biased region" description="Polar residues" evidence="1">
    <location>
        <begin position="84"/>
        <end position="98"/>
    </location>
</feature>
<comment type="caution">
    <text evidence="3">The sequence shown here is derived from an EMBL/GenBank/DDBJ whole genome shotgun (WGS) entry which is preliminary data.</text>
</comment>
<dbReference type="GeneID" id="87817217"/>
<evidence type="ECO:0000313" key="4">
    <source>
        <dbReference type="Proteomes" id="UP001302676"/>
    </source>
</evidence>
<accession>A0AAN6V379</accession>
<dbReference type="InterPro" id="IPR029476">
    <property type="entry name" value="DNase_NucA_NucB"/>
</dbReference>
<name>A0AAN6V379_9PEZI</name>
<organism evidence="3 4">
    <name type="scientific">Dichotomopilus funicola</name>
    <dbReference type="NCBI Taxonomy" id="1934379"/>
    <lineage>
        <taxon>Eukaryota</taxon>
        <taxon>Fungi</taxon>
        <taxon>Dikarya</taxon>
        <taxon>Ascomycota</taxon>
        <taxon>Pezizomycotina</taxon>
        <taxon>Sordariomycetes</taxon>
        <taxon>Sordariomycetidae</taxon>
        <taxon>Sordariales</taxon>
        <taxon>Chaetomiaceae</taxon>
        <taxon>Dichotomopilus</taxon>
    </lineage>
</organism>
<sequence length="234" mass="24592">MLARPKESINEKLECDEFPMASILEGGSSATRMCILASQNSKFQGPFINCLIEFYDIRPGQRFVVRMVSCSATGAKMRRRDDTANSSDDPTVQTNSDGTLTLVSNTTQWIPYPQRADSSDTGGTGFVVIPLGNATQGSYNTTLSFSSLDGLQHLAIVDSDGFAYWSAQSLNSFTGTPTLPQISLNVSAAILATVTPRPSSGARPLAPLAGGLGDRALAVLGVVVALAGGLGLLL</sequence>
<proteinExistence type="predicted"/>
<evidence type="ECO:0000259" key="2">
    <source>
        <dbReference type="Pfam" id="PF14040"/>
    </source>
</evidence>
<dbReference type="RefSeq" id="XP_062637354.1">
    <property type="nucleotide sequence ID" value="XM_062780604.1"/>
</dbReference>
<feature type="region of interest" description="Disordered" evidence="1">
    <location>
        <begin position="76"/>
        <end position="98"/>
    </location>
</feature>
<keyword evidence="4" id="KW-1185">Reference proteome</keyword>
<dbReference type="Proteomes" id="UP001302676">
    <property type="component" value="Unassembled WGS sequence"/>
</dbReference>
<protein>
    <recommendedName>
        <fullName evidence="2">Deoxyribonuclease NucA/NucB domain-containing protein</fullName>
    </recommendedName>
</protein>
<dbReference type="Pfam" id="PF14040">
    <property type="entry name" value="DNase_NucA_NucB"/>
    <property type="match status" value="1"/>
</dbReference>
<reference evidence="3" key="1">
    <citation type="journal article" date="2023" name="Mol. Phylogenet. Evol.">
        <title>Genome-scale phylogeny and comparative genomics of the fungal order Sordariales.</title>
        <authorList>
            <person name="Hensen N."/>
            <person name="Bonometti L."/>
            <person name="Westerberg I."/>
            <person name="Brannstrom I.O."/>
            <person name="Guillou S."/>
            <person name="Cros-Aarteil S."/>
            <person name="Calhoun S."/>
            <person name="Haridas S."/>
            <person name="Kuo A."/>
            <person name="Mondo S."/>
            <person name="Pangilinan J."/>
            <person name="Riley R."/>
            <person name="LaButti K."/>
            <person name="Andreopoulos B."/>
            <person name="Lipzen A."/>
            <person name="Chen C."/>
            <person name="Yan M."/>
            <person name="Daum C."/>
            <person name="Ng V."/>
            <person name="Clum A."/>
            <person name="Steindorff A."/>
            <person name="Ohm R.A."/>
            <person name="Martin F."/>
            <person name="Silar P."/>
            <person name="Natvig D.O."/>
            <person name="Lalanne C."/>
            <person name="Gautier V."/>
            <person name="Ament-Velasquez S.L."/>
            <person name="Kruys A."/>
            <person name="Hutchinson M.I."/>
            <person name="Powell A.J."/>
            <person name="Barry K."/>
            <person name="Miller A.N."/>
            <person name="Grigoriev I.V."/>
            <person name="Debuchy R."/>
            <person name="Gladieux P."/>
            <person name="Hiltunen Thoren M."/>
            <person name="Johannesson H."/>
        </authorList>
    </citation>
    <scope>NUCLEOTIDE SEQUENCE</scope>
    <source>
        <strain evidence="3">CBS 141.50</strain>
    </source>
</reference>
<evidence type="ECO:0000313" key="3">
    <source>
        <dbReference type="EMBL" id="KAK4143983.1"/>
    </source>
</evidence>
<reference evidence="3" key="2">
    <citation type="submission" date="2023-05" db="EMBL/GenBank/DDBJ databases">
        <authorList>
            <consortium name="Lawrence Berkeley National Laboratory"/>
            <person name="Steindorff A."/>
            <person name="Hensen N."/>
            <person name="Bonometti L."/>
            <person name="Westerberg I."/>
            <person name="Brannstrom I.O."/>
            <person name="Guillou S."/>
            <person name="Cros-Aarteil S."/>
            <person name="Calhoun S."/>
            <person name="Haridas S."/>
            <person name="Kuo A."/>
            <person name="Mondo S."/>
            <person name="Pangilinan J."/>
            <person name="Riley R."/>
            <person name="Labutti K."/>
            <person name="Andreopoulos B."/>
            <person name="Lipzen A."/>
            <person name="Chen C."/>
            <person name="Yanf M."/>
            <person name="Daum C."/>
            <person name="Ng V."/>
            <person name="Clum A."/>
            <person name="Ohm R."/>
            <person name="Martin F."/>
            <person name="Silar P."/>
            <person name="Natvig D."/>
            <person name="Lalanne C."/>
            <person name="Gautier V."/>
            <person name="Ament-Velasquez S.L."/>
            <person name="Kruys A."/>
            <person name="Hutchinson M.I."/>
            <person name="Powell A.J."/>
            <person name="Barry K."/>
            <person name="Miller A.N."/>
            <person name="Grigoriev I.V."/>
            <person name="Debuchy R."/>
            <person name="Gladieux P."/>
            <person name="Thoren M.H."/>
            <person name="Johannesson H."/>
        </authorList>
    </citation>
    <scope>NUCLEOTIDE SEQUENCE</scope>
    <source>
        <strain evidence="3">CBS 141.50</strain>
    </source>
</reference>
<evidence type="ECO:0000256" key="1">
    <source>
        <dbReference type="SAM" id="MobiDB-lite"/>
    </source>
</evidence>
<gene>
    <name evidence="3" type="ORF">C8A04DRAFT_28327</name>
</gene>
<dbReference type="AlphaFoldDB" id="A0AAN6V379"/>
<feature type="domain" description="Deoxyribonuclease NucA/NucB" evidence="2">
    <location>
        <begin position="11"/>
        <end position="65"/>
    </location>
</feature>
<dbReference type="EMBL" id="MU853581">
    <property type="protein sequence ID" value="KAK4143983.1"/>
    <property type="molecule type" value="Genomic_DNA"/>
</dbReference>